<proteinExistence type="predicted"/>
<dbReference type="Proteomes" id="UP000001918">
    <property type="component" value="Chromosome"/>
</dbReference>
<dbReference type="HOGENOM" id="CLU_2866336_0_0_11"/>
<keyword evidence="2" id="KW-1185">Reference proteome</keyword>
<gene>
    <name evidence="1" type="ordered locus">Tcur_0435</name>
</gene>
<sequence>MLPPAAREKLGISWSDTDERRLRLLGRGQSALPERLRYMPIAYRARVAARAAQRLEKALAERPM</sequence>
<organism evidence="1 2">
    <name type="scientific">Thermomonospora curvata (strain ATCC 19995 / DSM 43183 / JCM 3096 / KCTC 9072 / NBRC 15933 / NCIMB 10081 / Henssen B9)</name>
    <dbReference type="NCBI Taxonomy" id="471852"/>
    <lineage>
        <taxon>Bacteria</taxon>
        <taxon>Bacillati</taxon>
        <taxon>Actinomycetota</taxon>
        <taxon>Actinomycetes</taxon>
        <taxon>Streptosporangiales</taxon>
        <taxon>Thermomonosporaceae</taxon>
        <taxon>Thermomonospora</taxon>
    </lineage>
</organism>
<accession>D1A2L3</accession>
<dbReference type="eggNOG" id="COG3662">
    <property type="taxonomic scope" value="Bacteria"/>
</dbReference>
<dbReference type="AlphaFoldDB" id="D1A2L3"/>
<dbReference type="KEGG" id="tcu:Tcur_0435"/>
<reference evidence="1 2" key="1">
    <citation type="journal article" date="2011" name="Stand. Genomic Sci.">
        <title>Complete genome sequence of Thermomonospora curvata type strain (B9).</title>
        <authorList>
            <person name="Chertkov O."/>
            <person name="Sikorski J."/>
            <person name="Nolan M."/>
            <person name="Lapidus A."/>
            <person name="Lucas S."/>
            <person name="Del Rio T.G."/>
            <person name="Tice H."/>
            <person name="Cheng J.F."/>
            <person name="Goodwin L."/>
            <person name="Pitluck S."/>
            <person name="Liolios K."/>
            <person name="Ivanova N."/>
            <person name="Mavromatis K."/>
            <person name="Mikhailova N."/>
            <person name="Ovchinnikova G."/>
            <person name="Pati A."/>
            <person name="Chen A."/>
            <person name="Palaniappan K."/>
            <person name="Djao O.D."/>
            <person name="Land M."/>
            <person name="Hauser L."/>
            <person name="Chang Y.J."/>
            <person name="Jeffries C.D."/>
            <person name="Brettin T."/>
            <person name="Han C."/>
            <person name="Detter J.C."/>
            <person name="Rohde M."/>
            <person name="Goker M."/>
            <person name="Woyke T."/>
            <person name="Bristow J."/>
            <person name="Eisen J.A."/>
            <person name="Markowitz V."/>
            <person name="Hugenholtz P."/>
            <person name="Klenk H.P."/>
            <person name="Kyrpides N.C."/>
        </authorList>
    </citation>
    <scope>NUCLEOTIDE SEQUENCE [LARGE SCALE GENOMIC DNA]</scope>
    <source>
        <strain evidence="2">ATCC 19995 / DSM 43183 / JCM 3096 / KCTC 9072 / NBRC 15933 / NCIMB 10081 / Henssen B9</strain>
    </source>
</reference>
<name>D1A2L3_THECD</name>
<dbReference type="EMBL" id="CP001738">
    <property type="protein sequence ID" value="ACY96033.1"/>
    <property type="molecule type" value="Genomic_DNA"/>
</dbReference>
<evidence type="ECO:0000313" key="1">
    <source>
        <dbReference type="EMBL" id="ACY96033.1"/>
    </source>
</evidence>
<protein>
    <submittedName>
        <fullName evidence="1">Uncharacterized protein</fullName>
    </submittedName>
</protein>
<evidence type="ECO:0000313" key="2">
    <source>
        <dbReference type="Proteomes" id="UP000001918"/>
    </source>
</evidence>